<dbReference type="GO" id="GO:0016887">
    <property type="term" value="F:ATP hydrolysis activity"/>
    <property type="evidence" value="ECO:0007669"/>
    <property type="project" value="InterPro"/>
</dbReference>
<dbReference type="EMBL" id="BPQO01000014">
    <property type="protein sequence ID" value="GJD89925.1"/>
    <property type="molecule type" value="Genomic_DNA"/>
</dbReference>
<dbReference type="PROSITE" id="PS50893">
    <property type="entry name" value="ABC_TRANSPORTER_2"/>
    <property type="match status" value="1"/>
</dbReference>
<comment type="similarity">
    <text evidence="2">Belongs to the ABC transporter superfamily.</text>
</comment>
<dbReference type="Proteomes" id="UP001055247">
    <property type="component" value="Unassembled WGS sequence"/>
</dbReference>
<evidence type="ECO:0000256" key="4">
    <source>
        <dbReference type="ARBA" id="ARBA00022475"/>
    </source>
</evidence>
<dbReference type="InterPro" id="IPR050388">
    <property type="entry name" value="ABC_Ni/Peptide_Import"/>
</dbReference>
<feature type="domain" description="ABC transporter" evidence="8">
    <location>
        <begin position="7"/>
        <end position="253"/>
    </location>
</feature>
<dbReference type="InterPro" id="IPR003439">
    <property type="entry name" value="ABC_transporter-like_ATP-bd"/>
</dbReference>
<dbReference type="GO" id="GO:0005886">
    <property type="term" value="C:plasma membrane"/>
    <property type="evidence" value="ECO:0007669"/>
    <property type="project" value="UniProtKB-SubCell"/>
</dbReference>
<evidence type="ECO:0000259" key="8">
    <source>
        <dbReference type="PROSITE" id="PS50893"/>
    </source>
</evidence>
<keyword evidence="3" id="KW-0813">Transport</keyword>
<dbReference type="InterPro" id="IPR027417">
    <property type="entry name" value="P-loop_NTPase"/>
</dbReference>
<organism evidence="9 10">
    <name type="scientific">Methylobacterium hispanicum</name>
    <dbReference type="NCBI Taxonomy" id="270350"/>
    <lineage>
        <taxon>Bacteria</taxon>
        <taxon>Pseudomonadati</taxon>
        <taxon>Pseudomonadota</taxon>
        <taxon>Alphaproteobacteria</taxon>
        <taxon>Hyphomicrobiales</taxon>
        <taxon>Methylobacteriaceae</taxon>
        <taxon>Methylobacterium</taxon>
    </lineage>
</organism>
<dbReference type="CDD" id="cd03257">
    <property type="entry name" value="ABC_NikE_OppD_transporters"/>
    <property type="match status" value="1"/>
</dbReference>
<reference evidence="9" key="1">
    <citation type="journal article" date="2016" name="Front. Microbiol.">
        <title>Genome Sequence of the Piezophilic, Mesophilic Sulfate-Reducing Bacterium Desulfovibrio indicus J2T.</title>
        <authorList>
            <person name="Cao J."/>
            <person name="Maignien L."/>
            <person name="Shao Z."/>
            <person name="Alain K."/>
            <person name="Jebbar M."/>
        </authorList>
    </citation>
    <scope>NUCLEOTIDE SEQUENCE</scope>
    <source>
        <strain evidence="9">DSM 16372</strain>
    </source>
</reference>
<reference evidence="9" key="2">
    <citation type="submission" date="2021-08" db="EMBL/GenBank/DDBJ databases">
        <authorList>
            <person name="Tani A."/>
            <person name="Ola A."/>
            <person name="Ogura Y."/>
            <person name="Katsura K."/>
            <person name="Hayashi T."/>
        </authorList>
    </citation>
    <scope>NUCLEOTIDE SEQUENCE</scope>
    <source>
        <strain evidence="9">DSM 16372</strain>
    </source>
</reference>
<proteinExistence type="inferred from homology"/>
<dbReference type="GO" id="GO:0015833">
    <property type="term" value="P:peptide transport"/>
    <property type="evidence" value="ECO:0007669"/>
    <property type="project" value="InterPro"/>
</dbReference>
<dbReference type="SMART" id="SM00382">
    <property type="entry name" value="AAA"/>
    <property type="match status" value="1"/>
</dbReference>
<dbReference type="Gene3D" id="3.40.50.300">
    <property type="entry name" value="P-loop containing nucleotide triphosphate hydrolases"/>
    <property type="match status" value="1"/>
</dbReference>
<name>A0AAV4ZQS7_9HYPH</name>
<keyword evidence="10" id="KW-1185">Reference proteome</keyword>
<sequence length="337" mass="36617">MTDTPAVMLRDLKVAFGKVQVVDGVDLTLERGQAMALIGESGSGKSVTLRAILRLFPEGRSRITGTVAVGGRDVLGLSKRELADYRGREVSMIFQEPLLAFDPVYTVGRQITEAILRHEGVSQAEARARALALFERVRIPSPERRLDNFPHEMSGGMRQRAMIALALACRPQVLLADEPTTALDATVQIQILLLLRELQRDLGLSIILVTHDLGAAVEVADRISVMYAGHIVETGSARQIVRDPHHPYTVGLLRSRAEGAMDRGGRLQTIPGSPPDLANRPAGCPFAPRCFLAEERCRRERPPLGAVGDGHQAACWRAEEAASAFKDGQIRGALESA</sequence>
<dbReference type="PROSITE" id="PS00211">
    <property type="entry name" value="ABC_TRANSPORTER_1"/>
    <property type="match status" value="1"/>
</dbReference>
<keyword evidence="6 9" id="KW-0067">ATP-binding</keyword>
<keyword evidence="5" id="KW-0547">Nucleotide-binding</keyword>
<dbReference type="InterPro" id="IPR003593">
    <property type="entry name" value="AAA+_ATPase"/>
</dbReference>
<dbReference type="PANTHER" id="PTHR43297">
    <property type="entry name" value="OLIGOPEPTIDE TRANSPORT ATP-BINDING PROTEIN APPD"/>
    <property type="match status" value="1"/>
</dbReference>
<dbReference type="SUPFAM" id="SSF52540">
    <property type="entry name" value="P-loop containing nucleoside triphosphate hydrolases"/>
    <property type="match status" value="1"/>
</dbReference>
<keyword evidence="7" id="KW-0472">Membrane</keyword>
<gene>
    <name evidence="9" type="primary">oppD_2</name>
    <name evidence="9" type="ORF">BHAOGJBA_3458</name>
</gene>
<comment type="caution">
    <text evidence="9">The sequence shown here is derived from an EMBL/GenBank/DDBJ whole genome shotgun (WGS) entry which is preliminary data.</text>
</comment>
<dbReference type="AlphaFoldDB" id="A0AAV4ZQS7"/>
<evidence type="ECO:0000256" key="6">
    <source>
        <dbReference type="ARBA" id="ARBA00022840"/>
    </source>
</evidence>
<evidence type="ECO:0000256" key="3">
    <source>
        <dbReference type="ARBA" id="ARBA00022448"/>
    </source>
</evidence>
<dbReference type="GO" id="GO:0005524">
    <property type="term" value="F:ATP binding"/>
    <property type="evidence" value="ECO:0007669"/>
    <property type="project" value="UniProtKB-KW"/>
</dbReference>
<evidence type="ECO:0000256" key="5">
    <source>
        <dbReference type="ARBA" id="ARBA00022741"/>
    </source>
</evidence>
<evidence type="ECO:0000313" key="9">
    <source>
        <dbReference type="EMBL" id="GJD89925.1"/>
    </source>
</evidence>
<dbReference type="FunFam" id="3.40.50.300:FF:000016">
    <property type="entry name" value="Oligopeptide ABC transporter ATP-binding component"/>
    <property type="match status" value="1"/>
</dbReference>
<evidence type="ECO:0000256" key="7">
    <source>
        <dbReference type="ARBA" id="ARBA00023136"/>
    </source>
</evidence>
<evidence type="ECO:0000313" key="10">
    <source>
        <dbReference type="Proteomes" id="UP001055247"/>
    </source>
</evidence>
<dbReference type="InterPro" id="IPR017871">
    <property type="entry name" value="ABC_transporter-like_CS"/>
</dbReference>
<dbReference type="NCBIfam" id="TIGR01727">
    <property type="entry name" value="oligo_HPY"/>
    <property type="match status" value="1"/>
</dbReference>
<dbReference type="PANTHER" id="PTHR43297:SF2">
    <property type="entry name" value="DIPEPTIDE TRANSPORT ATP-BINDING PROTEIN DPPD"/>
    <property type="match status" value="1"/>
</dbReference>
<evidence type="ECO:0000256" key="2">
    <source>
        <dbReference type="ARBA" id="ARBA00005417"/>
    </source>
</evidence>
<evidence type="ECO:0000256" key="1">
    <source>
        <dbReference type="ARBA" id="ARBA00004417"/>
    </source>
</evidence>
<comment type="subcellular location">
    <subcellularLocation>
        <location evidence="1">Cell inner membrane</location>
        <topology evidence="1">Peripheral membrane protein</topology>
    </subcellularLocation>
</comment>
<protein>
    <submittedName>
        <fullName evidence="9">Oligopeptide transport ATP-binding protein OppD</fullName>
    </submittedName>
</protein>
<dbReference type="GO" id="GO:0055085">
    <property type="term" value="P:transmembrane transport"/>
    <property type="evidence" value="ECO:0007669"/>
    <property type="project" value="UniProtKB-ARBA"/>
</dbReference>
<dbReference type="InterPro" id="IPR013563">
    <property type="entry name" value="Oligopep_ABC_C"/>
</dbReference>
<keyword evidence="4" id="KW-1003">Cell membrane</keyword>
<dbReference type="Pfam" id="PF00005">
    <property type="entry name" value="ABC_tran"/>
    <property type="match status" value="1"/>
</dbReference>
<accession>A0AAV4ZQS7</accession>
<dbReference type="Pfam" id="PF08352">
    <property type="entry name" value="oligo_HPY"/>
    <property type="match status" value="1"/>
</dbReference>